<evidence type="ECO:0000313" key="5">
    <source>
        <dbReference type="Proteomes" id="UP001149090"/>
    </source>
</evidence>
<evidence type="ECO:0000256" key="1">
    <source>
        <dbReference type="SAM" id="Coils"/>
    </source>
</evidence>
<dbReference type="Pfam" id="PF14752">
    <property type="entry name" value="RBP_receptor"/>
    <property type="match status" value="1"/>
</dbReference>
<dbReference type="InterPro" id="IPR026612">
    <property type="entry name" value="STRA6-like"/>
</dbReference>
<feature type="compositionally biased region" description="Basic and acidic residues" evidence="2">
    <location>
        <begin position="44"/>
        <end position="54"/>
    </location>
</feature>
<feature type="transmembrane region" description="Helical" evidence="3">
    <location>
        <begin position="308"/>
        <end position="334"/>
    </location>
</feature>
<feature type="transmembrane region" description="Helical" evidence="3">
    <location>
        <begin position="245"/>
        <end position="268"/>
    </location>
</feature>
<feature type="transmembrane region" description="Helical" evidence="3">
    <location>
        <begin position="145"/>
        <end position="167"/>
    </location>
</feature>
<accession>A0A9Q0LD16</accession>
<keyword evidence="3" id="KW-0472">Membrane</keyword>
<evidence type="ECO:0000256" key="3">
    <source>
        <dbReference type="SAM" id="Phobius"/>
    </source>
</evidence>
<proteinExistence type="predicted"/>
<feature type="compositionally biased region" description="Acidic residues" evidence="2">
    <location>
        <begin position="58"/>
        <end position="72"/>
    </location>
</feature>
<keyword evidence="5" id="KW-1185">Reference proteome</keyword>
<feature type="compositionally biased region" description="Basic and acidic residues" evidence="2">
    <location>
        <begin position="79"/>
        <end position="91"/>
    </location>
</feature>
<dbReference type="EMBL" id="JAPDFW010000095">
    <property type="protein sequence ID" value="KAJ5070488.1"/>
    <property type="molecule type" value="Genomic_DNA"/>
</dbReference>
<dbReference type="Proteomes" id="UP001149090">
    <property type="component" value="Unassembled WGS sequence"/>
</dbReference>
<keyword evidence="1" id="KW-0175">Coiled coil</keyword>
<feature type="region of interest" description="Disordered" evidence="2">
    <location>
        <begin position="29"/>
        <end position="91"/>
    </location>
</feature>
<evidence type="ECO:0000313" key="4">
    <source>
        <dbReference type="EMBL" id="KAJ5070488.1"/>
    </source>
</evidence>
<reference evidence="4" key="1">
    <citation type="submission" date="2022-10" db="EMBL/GenBank/DDBJ databases">
        <title>Novel sulphate-reducing endosymbionts in the free-living metamonad Anaeramoeba.</title>
        <authorList>
            <person name="Jerlstrom-Hultqvist J."/>
            <person name="Cepicka I."/>
            <person name="Gallot-Lavallee L."/>
            <person name="Salas-Leiva D."/>
            <person name="Curtis B.A."/>
            <person name="Zahonova K."/>
            <person name="Pipaliya S."/>
            <person name="Dacks J."/>
            <person name="Roger A.J."/>
        </authorList>
    </citation>
    <scope>NUCLEOTIDE SEQUENCE</scope>
    <source>
        <strain evidence="4">BMAN</strain>
    </source>
</reference>
<evidence type="ECO:0000256" key="2">
    <source>
        <dbReference type="SAM" id="MobiDB-lite"/>
    </source>
</evidence>
<protein>
    <recommendedName>
        <fullName evidence="6">Transmembrane protein</fullName>
    </recommendedName>
</protein>
<organism evidence="4 5">
    <name type="scientific">Anaeramoeba ignava</name>
    <name type="common">Anaerobic marine amoeba</name>
    <dbReference type="NCBI Taxonomy" id="1746090"/>
    <lineage>
        <taxon>Eukaryota</taxon>
        <taxon>Metamonada</taxon>
        <taxon>Anaeramoebidae</taxon>
        <taxon>Anaeramoeba</taxon>
    </lineage>
</organism>
<feature type="coiled-coil region" evidence="1">
    <location>
        <begin position="512"/>
        <end position="539"/>
    </location>
</feature>
<keyword evidence="3" id="KW-1133">Transmembrane helix</keyword>
<dbReference type="AlphaFoldDB" id="A0A9Q0LD16"/>
<dbReference type="GO" id="GO:0038023">
    <property type="term" value="F:signaling receptor activity"/>
    <property type="evidence" value="ECO:0007669"/>
    <property type="project" value="InterPro"/>
</dbReference>
<gene>
    <name evidence="4" type="ORF">M0811_10960</name>
</gene>
<comment type="caution">
    <text evidence="4">The sequence shown here is derived from an EMBL/GenBank/DDBJ whole genome shotgun (WGS) entry which is preliminary data.</text>
</comment>
<evidence type="ECO:0008006" key="6">
    <source>
        <dbReference type="Google" id="ProtNLM"/>
    </source>
</evidence>
<name>A0A9Q0LD16_ANAIG</name>
<keyword evidence="3" id="KW-0812">Transmembrane</keyword>
<feature type="transmembrane region" description="Helical" evidence="3">
    <location>
        <begin position="340"/>
        <end position="366"/>
    </location>
</feature>
<sequence length="555" mass="65364">MSSYTSLFKRLLPIGGVRSLKVREIEKTLGKNVAISETSEDDLKEEKKKEKDQNLNEIELETDSQNENENENQNENQNENEKPEKKSEDKNRFQLTETEIRLILRRSTRRYGTQNILGAFSQIQNDEKEEKRRRKRRKRRKKSKLLASFWLWVVLVALLILFCTKLFRSACLSIQLYRQQIIGDLQQGSCFNDRPDISDYPETVSVYAIQLINQFSDYCPIDQKPLENSFKNFMYRFSRYQVNKIMNAISVVTGISAFIAFIILLLLWRSIFNLYRKRIMLLRQGKKPFNDFDQAKTVLVTSYTNLQIWLGLISFLVVWIIVFIILFLIPALYWFVSKDFVVKVITVIIIFLAIVFVYQIIFGIVIQKIMNKYFVDKEQITNRTAFSIYDFIKFFMTVFSGATSAVKKLLGTTGGSVSTIFRLDDEKSIDESYSAMMLIDHQTNNPILRVFANYLMNLLKHQKQMIRHITEKKPDISEKEISMAVSYLENHPITGEPFEIEKIRKKYLFLLTIAANKKIQELRKNVIETERKRKEFLKQKEDKIWETIKNAKDLN</sequence>
<dbReference type="OrthoDB" id="2376984at2759"/>